<accession>D9TRM1</accession>
<feature type="transmembrane region" description="Helical" evidence="1">
    <location>
        <begin position="7"/>
        <end position="25"/>
    </location>
</feature>
<keyword evidence="1" id="KW-1133">Transmembrane helix</keyword>
<dbReference type="HOGENOM" id="CLU_3223249_0_0_9"/>
<dbReference type="Proteomes" id="UP000001626">
    <property type="component" value="Chromosome"/>
</dbReference>
<keyword evidence="3" id="KW-1185">Reference proteome</keyword>
<dbReference type="GeneID" id="93865641"/>
<evidence type="ECO:0000256" key="1">
    <source>
        <dbReference type="SAM" id="Phobius"/>
    </source>
</evidence>
<evidence type="ECO:0000313" key="2">
    <source>
        <dbReference type="EMBL" id="ADL69619.1"/>
    </source>
</evidence>
<dbReference type="AlphaFoldDB" id="D9TRM1"/>
<dbReference type="RefSeq" id="WP_013298583.1">
    <property type="nucleotide sequence ID" value="NC_014410.1"/>
</dbReference>
<protein>
    <submittedName>
        <fullName evidence="2">Uncharacterized protein</fullName>
    </submittedName>
</protein>
<dbReference type="KEGG" id="ttm:Tthe_2142"/>
<keyword evidence="1" id="KW-0472">Membrane</keyword>
<gene>
    <name evidence="2" type="ordered locus">Tthe_2142</name>
</gene>
<sequence>MNSKLKILILSIMMFMSLVLIFYIHPLEDPPALTLNNSIVCNGYDIL</sequence>
<organism evidence="2 3">
    <name type="scientific">Thermoanaerobacterium thermosaccharolyticum (strain ATCC 7956 / DSM 571 / NCIMB 9385 / NCA 3814 / NCTC 13789 / WDCM 00135 / 2032)</name>
    <name type="common">Clostridium thermosaccharolyticum</name>
    <dbReference type="NCBI Taxonomy" id="580327"/>
    <lineage>
        <taxon>Bacteria</taxon>
        <taxon>Bacillati</taxon>
        <taxon>Bacillota</taxon>
        <taxon>Clostridia</taxon>
        <taxon>Thermoanaerobacterales</taxon>
        <taxon>Thermoanaerobacteraceae</taxon>
        <taxon>Thermoanaerobacterium</taxon>
    </lineage>
</organism>
<evidence type="ECO:0000313" key="3">
    <source>
        <dbReference type="Proteomes" id="UP000001626"/>
    </source>
</evidence>
<keyword evidence="1" id="KW-0812">Transmembrane</keyword>
<name>D9TRM1_THETC</name>
<dbReference type="EMBL" id="CP002171">
    <property type="protein sequence ID" value="ADL69619.1"/>
    <property type="molecule type" value="Genomic_DNA"/>
</dbReference>
<reference evidence="2 3" key="1">
    <citation type="submission" date="2010-08" db="EMBL/GenBank/DDBJ databases">
        <title>Complete sequence of Thermoanaerobacterium thermosaccharolyticum DSM 571.</title>
        <authorList>
            <consortium name="US DOE Joint Genome Institute"/>
            <person name="Lucas S."/>
            <person name="Copeland A."/>
            <person name="Lapidus A."/>
            <person name="Cheng J.-F."/>
            <person name="Bruce D."/>
            <person name="Goodwin L."/>
            <person name="Pitluck S."/>
            <person name="Teshima H."/>
            <person name="Detter J.C."/>
            <person name="Han C."/>
            <person name="Tapia R."/>
            <person name="Land M."/>
            <person name="Hauser L."/>
            <person name="Chang Y.-J."/>
            <person name="Jeffries C."/>
            <person name="Kyrpides N."/>
            <person name="Ivanova N."/>
            <person name="Mikhailova N."/>
            <person name="Hemme C.L."/>
            <person name="Woyke T."/>
        </authorList>
    </citation>
    <scope>NUCLEOTIDE SEQUENCE [LARGE SCALE GENOMIC DNA]</scope>
    <source>
        <strain evidence="3">ATCC 7956 / DSM 571 / NCIMB 9385 / NCA 3814 / NCTC 13789 / WDCM 00135 / 2032</strain>
    </source>
</reference>
<proteinExistence type="predicted"/>